<dbReference type="RefSeq" id="WP_078975924.1">
    <property type="nucleotide sequence ID" value="NZ_MWQN01000001.1"/>
</dbReference>
<organism evidence="3 4">
    <name type="scientific">Embleya scabrispora</name>
    <dbReference type="NCBI Taxonomy" id="159449"/>
    <lineage>
        <taxon>Bacteria</taxon>
        <taxon>Bacillati</taxon>
        <taxon>Actinomycetota</taxon>
        <taxon>Actinomycetes</taxon>
        <taxon>Kitasatosporales</taxon>
        <taxon>Streptomycetaceae</taxon>
        <taxon>Embleya</taxon>
    </lineage>
</organism>
<feature type="region of interest" description="Disordered" evidence="1">
    <location>
        <begin position="169"/>
        <end position="191"/>
    </location>
</feature>
<protein>
    <submittedName>
        <fullName evidence="3">DUF4383 domain-containing protein</fullName>
    </submittedName>
</protein>
<feature type="transmembrane region" description="Helical" evidence="2">
    <location>
        <begin position="85"/>
        <end position="104"/>
    </location>
</feature>
<gene>
    <name evidence="3" type="ORF">B4N89_12435</name>
</gene>
<dbReference type="Proteomes" id="UP000190037">
    <property type="component" value="Unassembled WGS sequence"/>
</dbReference>
<evidence type="ECO:0000313" key="3">
    <source>
        <dbReference type="EMBL" id="OPC81645.1"/>
    </source>
</evidence>
<keyword evidence="4" id="KW-1185">Reference proteome</keyword>
<feature type="transmembrane region" description="Helical" evidence="2">
    <location>
        <begin position="116"/>
        <end position="135"/>
    </location>
</feature>
<keyword evidence="2" id="KW-1133">Transmembrane helix</keyword>
<proteinExistence type="predicted"/>
<comment type="caution">
    <text evidence="3">The sequence shown here is derived from an EMBL/GenBank/DDBJ whole genome shotgun (WGS) entry which is preliminary data.</text>
</comment>
<dbReference type="OrthoDB" id="5187794at2"/>
<feature type="transmembrane region" description="Helical" evidence="2">
    <location>
        <begin position="20"/>
        <end position="38"/>
    </location>
</feature>
<keyword evidence="2" id="KW-0812">Transmembrane</keyword>
<keyword evidence="2" id="KW-0472">Membrane</keyword>
<dbReference type="Pfam" id="PF14325">
    <property type="entry name" value="DUF4383"/>
    <property type="match status" value="1"/>
</dbReference>
<name>A0A1T3NY23_9ACTN</name>
<feature type="transmembrane region" description="Helical" evidence="2">
    <location>
        <begin position="59"/>
        <end position="79"/>
    </location>
</feature>
<dbReference type="EMBL" id="MWQN01000001">
    <property type="protein sequence ID" value="OPC81645.1"/>
    <property type="molecule type" value="Genomic_DNA"/>
</dbReference>
<reference evidence="3 4" key="1">
    <citation type="submission" date="2017-03" db="EMBL/GenBank/DDBJ databases">
        <title>Draft genome sequence of Streptomyces scabrisporus NF3, endophyte isolated from Amphipterygium adstringens.</title>
        <authorList>
            <person name="Vazquez M."/>
            <person name="Ceapa C.D."/>
            <person name="Rodriguez Luna D."/>
            <person name="Sanchez Esquivel S."/>
        </authorList>
    </citation>
    <scope>NUCLEOTIDE SEQUENCE [LARGE SCALE GENOMIC DNA]</scope>
    <source>
        <strain evidence="3 4">NF3</strain>
    </source>
</reference>
<dbReference type="AlphaFoldDB" id="A0A1T3NY23"/>
<evidence type="ECO:0000256" key="2">
    <source>
        <dbReference type="SAM" id="Phobius"/>
    </source>
</evidence>
<accession>A0A1T3NY23</accession>
<evidence type="ECO:0000256" key="1">
    <source>
        <dbReference type="SAM" id="MobiDB-lite"/>
    </source>
</evidence>
<evidence type="ECO:0000313" key="4">
    <source>
        <dbReference type="Proteomes" id="UP000190037"/>
    </source>
</evidence>
<dbReference type="STRING" id="159449.B4N89_12435"/>
<sequence length="191" mass="20134">MTGLDEALPVDHRLGQVYRYGGGFMGVVLIVFGVLGFTHNVGFFSTTGREVAGMSTNGALSLISVVVGAILILGAIIGGNTASTVNVVVGALFVISGFVNLGLIGTPDINFLSFKMPNVIFSFVVGLLVMTFGLYGRVSGHLPHDNPYWRSRHPEEAAREDAFRRRASVLTRDGASTPGTSRSRPGIAGGH</sequence>